<feature type="region of interest" description="Disordered" evidence="1">
    <location>
        <begin position="63"/>
        <end position="86"/>
    </location>
</feature>
<reference evidence="2 3" key="1">
    <citation type="journal article" date="2021" name="Elife">
        <title>Chloroplast acquisition without the gene transfer in kleptoplastic sea slugs, Plakobranchus ocellatus.</title>
        <authorList>
            <person name="Maeda T."/>
            <person name="Takahashi S."/>
            <person name="Yoshida T."/>
            <person name="Shimamura S."/>
            <person name="Takaki Y."/>
            <person name="Nagai Y."/>
            <person name="Toyoda A."/>
            <person name="Suzuki Y."/>
            <person name="Arimoto A."/>
            <person name="Ishii H."/>
            <person name="Satoh N."/>
            <person name="Nishiyama T."/>
            <person name="Hasebe M."/>
            <person name="Maruyama T."/>
            <person name="Minagawa J."/>
            <person name="Obokata J."/>
            <person name="Shigenobu S."/>
        </authorList>
    </citation>
    <scope>NUCLEOTIDE SEQUENCE [LARGE SCALE GENOMIC DNA]</scope>
</reference>
<dbReference type="AlphaFoldDB" id="A0AAV4E0Y4"/>
<accession>A0AAV4E0Y4</accession>
<organism evidence="2 3">
    <name type="scientific">Plakobranchus ocellatus</name>
    <dbReference type="NCBI Taxonomy" id="259542"/>
    <lineage>
        <taxon>Eukaryota</taxon>
        <taxon>Metazoa</taxon>
        <taxon>Spiralia</taxon>
        <taxon>Lophotrochozoa</taxon>
        <taxon>Mollusca</taxon>
        <taxon>Gastropoda</taxon>
        <taxon>Heterobranchia</taxon>
        <taxon>Euthyneura</taxon>
        <taxon>Panpulmonata</taxon>
        <taxon>Sacoglossa</taxon>
        <taxon>Placobranchoidea</taxon>
        <taxon>Plakobranchidae</taxon>
        <taxon>Plakobranchus</taxon>
    </lineage>
</organism>
<evidence type="ECO:0000313" key="2">
    <source>
        <dbReference type="EMBL" id="GFO50247.1"/>
    </source>
</evidence>
<dbReference type="EMBL" id="BLXT01008590">
    <property type="protein sequence ID" value="GFO50247.1"/>
    <property type="molecule type" value="Genomic_DNA"/>
</dbReference>
<evidence type="ECO:0000313" key="3">
    <source>
        <dbReference type="Proteomes" id="UP000735302"/>
    </source>
</evidence>
<protein>
    <submittedName>
        <fullName evidence="2">Uncharacterized protein</fullName>
    </submittedName>
</protein>
<feature type="compositionally biased region" description="Polar residues" evidence="1">
    <location>
        <begin position="66"/>
        <end position="86"/>
    </location>
</feature>
<dbReference type="Proteomes" id="UP000735302">
    <property type="component" value="Unassembled WGS sequence"/>
</dbReference>
<name>A0AAV4E0Y4_9GAST</name>
<evidence type="ECO:0000256" key="1">
    <source>
        <dbReference type="SAM" id="MobiDB-lite"/>
    </source>
</evidence>
<keyword evidence="3" id="KW-1185">Reference proteome</keyword>
<gene>
    <name evidence="2" type="ORF">PoB_007675200</name>
</gene>
<proteinExistence type="predicted"/>
<sequence length="86" mass="9537">MKNTTRDKRVIVSGQGVPSNAVMLPRMPLGECHLPAPSGPMGNQDLIIEEPCVTKMLHPPEPLACTSMTPDNTHTQLWHQLQNNRQ</sequence>
<comment type="caution">
    <text evidence="2">The sequence shown here is derived from an EMBL/GenBank/DDBJ whole genome shotgun (WGS) entry which is preliminary data.</text>
</comment>